<feature type="compositionally biased region" description="Polar residues" evidence="1">
    <location>
        <begin position="379"/>
        <end position="391"/>
    </location>
</feature>
<feature type="region of interest" description="Disordered" evidence="1">
    <location>
        <begin position="1"/>
        <end position="22"/>
    </location>
</feature>
<gene>
    <name evidence="2" type="ORF">Plec18167_002007</name>
</gene>
<feature type="region of interest" description="Disordered" evidence="1">
    <location>
        <begin position="224"/>
        <end position="245"/>
    </location>
</feature>
<dbReference type="EMBL" id="JAVDPF010000004">
    <property type="protein sequence ID" value="KAL1884419.1"/>
    <property type="molecule type" value="Genomic_DNA"/>
</dbReference>
<name>A0ABR3YAD7_9EURO</name>
<evidence type="ECO:0000256" key="1">
    <source>
        <dbReference type="SAM" id="MobiDB-lite"/>
    </source>
</evidence>
<accession>A0ABR3YAD7</accession>
<comment type="caution">
    <text evidence="2">The sequence shown here is derived from an EMBL/GenBank/DDBJ whole genome shotgun (WGS) entry which is preliminary data.</text>
</comment>
<keyword evidence="3" id="KW-1185">Reference proteome</keyword>
<sequence>MAENNLTGQNKPMSMPSHTLSSGGVTVDDMIHWLRLDGFNRGLVGWSTQFSPEEIFGSPSVPPQEHTLPESQKKAVQGPPSENADASLSAALDRAERQAEQERHIRWMIRQHRSLIPAAVREVERRLVGAGIPLEEIRQMGRQDAASSVFIKLGRLEELQRPTPPPPARVRIQVVCDMCSMFDGERFWTMDLYIPRNCLFDEFEDILQRHAYVKSITEVQRVKTPERNDEKCGPDNVRPRATKEMKPRRQVLKGKYVGGKVWGYKIVGTEETNVPIEDDGRWIALCDQEDFTKLMKVVVRDASKTALICHETTLERPPEQPTTPPSQWKDVSKEDFDELWRNWESGTFHLDPVDWQLDDWEVGGYRPIGDGGALGETVSPESESQSDGKFS</sequence>
<evidence type="ECO:0000313" key="3">
    <source>
        <dbReference type="Proteomes" id="UP001583193"/>
    </source>
</evidence>
<reference evidence="2 3" key="1">
    <citation type="journal article" date="2024" name="IMA Fungus">
        <title>IMA Genome - F19 : A genome assembly and annotation guide to empower mycologists, including annotated draft genome sequences of Ceratocystis pirilliformis, Diaporthe australafricana, Fusarium ophioides, Paecilomyces lecythidis, and Sporothrix stenoceras.</title>
        <authorList>
            <person name="Aylward J."/>
            <person name="Wilson A.M."/>
            <person name="Visagie C.M."/>
            <person name="Spraker J."/>
            <person name="Barnes I."/>
            <person name="Buitendag C."/>
            <person name="Ceriani C."/>
            <person name="Del Mar Angel L."/>
            <person name="du Plessis D."/>
            <person name="Fuchs T."/>
            <person name="Gasser K."/>
            <person name="Kramer D."/>
            <person name="Li W."/>
            <person name="Munsamy K."/>
            <person name="Piso A."/>
            <person name="Price J.L."/>
            <person name="Sonnekus B."/>
            <person name="Thomas C."/>
            <person name="van der Nest A."/>
            <person name="van Dijk A."/>
            <person name="van Heerden A."/>
            <person name="van Vuuren N."/>
            <person name="Yilmaz N."/>
            <person name="Duong T.A."/>
            <person name="van der Merwe N.A."/>
            <person name="Wingfield M.J."/>
            <person name="Wingfield B.D."/>
        </authorList>
    </citation>
    <scope>NUCLEOTIDE SEQUENCE [LARGE SCALE GENOMIC DNA]</scope>
    <source>
        <strain evidence="2 3">CMW 18167</strain>
    </source>
</reference>
<evidence type="ECO:0000313" key="2">
    <source>
        <dbReference type="EMBL" id="KAL1884419.1"/>
    </source>
</evidence>
<protein>
    <submittedName>
        <fullName evidence="2">Uncharacterized protein</fullName>
    </submittedName>
</protein>
<dbReference type="Proteomes" id="UP001583193">
    <property type="component" value="Unassembled WGS sequence"/>
</dbReference>
<feature type="region of interest" description="Disordered" evidence="1">
    <location>
        <begin position="368"/>
        <end position="391"/>
    </location>
</feature>
<feature type="region of interest" description="Disordered" evidence="1">
    <location>
        <begin position="54"/>
        <end position="86"/>
    </location>
</feature>
<organism evidence="2 3">
    <name type="scientific">Paecilomyces lecythidis</name>
    <dbReference type="NCBI Taxonomy" id="3004212"/>
    <lineage>
        <taxon>Eukaryota</taxon>
        <taxon>Fungi</taxon>
        <taxon>Dikarya</taxon>
        <taxon>Ascomycota</taxon>
        <taxon>Pezizomycotina</taxon>
        <taxon>Eurotiomycetes</taxon>
        <taxon>Eurotiomycetidae</taxon>
        <taxon>Eurotiales</taxon>
        <taxon>Thermoascaceae</taxon>
        <taxon>Paecilomyces</taxon>
    </lineage>
</organism>
<proteinExistence type="predicted"/>